<evidence type="ECO:0000256" key="1">
    <source>
        <dbReference type="ARBA" id="ARBA00001968"/>
    </source>
</evidence>
<evidence type="ECO:0000313" key="6">
    <source>
        <dbReference type="Proteomes" id="UP000682733"/>
    </source>
</evidence>
<dbReference type="InterPro" id="IPR027806">
    <property type="entry name" value="HARBI1_dom"/>
</dbReference>
<evidence type="ECO:0000259" key="3">
    <source>
        <dbReference type="Pfam" id="PF13359"/>
    </source>
</evidence>
<proteinExistence type="predicted"/>
<dbReference type="EMBL" id="CAJOBA010055859">
    <property type="protein sequence ID" value="CAF4287177.1"/>
    <property type="molecule type" value="Genomic_DNA"/>
</dbReference>
<evidence type="ECO:0000313" key="5">
    <source>
        <dbReference type="EMBL" id="CAF4287177.1"/>
    </source>
</evidence>
<keyword evidence="2" id="KW-0479">Metal-binding</keyword>
<evidence type="ECO:0000313" key="4">
    <source>
        <dbReference type="EMBL" id="CAF1498316.1"/>
    </source>
</evidence>
<reference evidence="5" key="1">
    <citation type="submission" date="2021-02" db="EMBL/GenBank/DDBJ databases">
        <authorList>
            <person name="Nowell W R."/>
        </authorList>
    </citation>
    <scope>NUCLEOTIDE SEQUENCE</scope>
</reference>
<evidence type="ECO:0000256" key="2">
    <source>
        <dbReference type="ARBA" id="ARBA00022723"/>
    </source>
</evidence>
<accession>A0A8S2TXD4</accession>
<organism evidence="5 6">
    <name type="scientific">Didymodactylos carnosus</name>
    <dbReference type="NCBI Taxonomy" id="1234261"/>
    <lineage>
        <taxon>Eukaryota</taxon>
        <taxon>Metazoa</taxon>
        <taxon>Spiralia</taxon>
        <taxon>Gnathifera</taxon>
        <taxon>Rotifera</taxon>
        <taxon>Eurotatoria</taxon>
        <taxon>Bdelloidea</taxon>
        <taxon>Philodinida</taxon>
        <taxon>Philodinidae</taxon>
        <taxon>Didymodactylos</taxon>
    </lineage>
</organism>
<dbReference type="EMBL" id="CAJNOK010033852">
    <property type="protein sequence ID" value="CAF1498316.1"/>
    <property type="molecule type" value="Genomic_DNA"/>
</dbReference>
<dbReference type="GO" id="GO:0046872">
    <property type="term" value="F:metal ion binding"/>
    <property type="evidence" value="ECO:0007669"/>
    <property type="project" value="UniProtKB-KW"/>
</dbReference>
<feature type="domain" description="DDE Tnp4" evidence="3">
    <location>
        <begin position="139"/>
        <end position="227"/>
    </location>
</feature>
<dbReference type="Proteomes" id="UP000677228">
    <property type="component" value="Unassembled WGS sequence"/>
</dbReference>
<dbReference type="Proteomes" id="UP000682733">
    <property type="component" value="Unassembled WGS sequence"/>
</dbReference>
<dbReference type="Pfam" id="PF13359">
    <property type="entry name" value="DDE_Tnp_4"/>
    <property type="match status" value="1"/>
</dbReference>
<comment type="cofactor">
    <cofactor evidence="1">
        <name>a divalent metal cation</name>
        <dbReference type="ChEBI" id="CHEBI:60240"/>
    </cofactor>
</comment>
<name>A0A8S2TXD4_9BILA</name>
<protein>
    <recommendedName>
        <fullName evidence="3">DDE Tnp4 domain-containing protein</fullName>
    </recommendedName>
</protein>
<dbReference type="AlphaFoldDB" id="A0A8S2TXD4"/>
<comment type="caution">
    <text evidence="5">The sequence shown here is derived from an EMBL/GenBank/DDBJ whole genome shotgun (WGS) entry which is preliminary data.</text>
</comment>
<sequence length="234" mass="26308">MLDEANRRSPIDFDRLTEEQCFILTGLTKNNFLDVCSDIPPTSLRQSELRSVKQAIGCLLIKLRLGLSNVVLATLFSLPNKKGVSGIVESAREAFMAHFVPKHLGFEHISRQDVITKHTRPLAKRLFTNPGDDAAILILDGTYIYVQKSANNIVQRRTFSLHKGRPLIKPMMVVASDGYIISAIGPYLADYQNNDASMTKHIMMNNREGVTDWLKPNDVLIVDRGFRDCFAAFK</sequence>
<gene>
    <name evidence="4" type="ORF">OVA965_LOCUS36820</name>
    <name evidence="5" type="ORF">TMI583_LOCUS37858</name>
</gene>